<dbReference type="EMBL" id="MN740292">
    <property type="protein sequence ID" value="QHT98517.1"/>
    <property type="molecule type" value="Genomic_DNA"/>
</dbReference>
<dbReference type="AlphaFoldDB" id="A0A6C0J3I3"/>
<reference evidence="2" key="1">
    <citation type="journal article" date="2020" name="Nature">
        <title>Giant virus diversity and host interactions through global metagenomics.</title>
        <authorList>
            <person name="Schulz F."/>
            <person name="Roux S."/>
            <person name="Paez-Espino D."/>
            <person name="Jungbluth S."/>
            <person name="Walsh D.A."/>
            <person name="Denef V.J."/>
            <person name="McMahon K.D."/>
            <person name="Konstantinidis K.T."/>
            <person name="Eloe-Fadrosh E.A."/>
            <person name="Kyrpides N.C."/>
            <person name="Woyke T."/>
        </authorList>
    </citation>
    <scope>NUCLEOTIDE SEQUENCE</scope>
    <source>
        <strain evidence="2">GVMAG-M-3300025652-16</strain>
    </source>
</reference>
<protein>
    <submittedName>
        <fullName evidence="2">Uncharacterized protein</fullName>
    </submittedName>
</protein>
<accession>A0A6C0J3I3</accession>
<sequence>MTGFVLDMFFKPEPKPESEPRLPPKPELPPLPVHLLDRSMALETKSMNERKRRPTYLPGRWIHKLCGLKRNIVLVNKTDHHVKFTIKKIPSCKCFMSTCKILLPSGAGIEGQFENQENQEIQEILLGPMTDEYIDHCVYLLPSKNVLVTLEMEGKMIFKNRKMGSYDKYTCRNYLFSRVV</sequence>
<organism evidence="2">
    <name type="scientific">viral metagenome</name>
    <dbReference type="NCBI Taxonomy" id="1070528"/>
    <lineage>
        <taxon>unclassified sequences</taxon>
        <taxon>metagenomes</taxon>
        <taxon>organismal metagenomes</taxon>
    </lineage>
</organism>
<feature type="region of interest" description="Disordered" evidence="1">
    <location>
        <begin position="11"/>
        <end position="30"/>
    </location>
</feature>
<evidence type="ECO:0000256" key="1">
    <source>
        <dbReference type="SAM" id="MobiDB-lite"/>
    </source>
</evidence>
<evidence type="ECO:0000313" key="2">
    <source>
        <dbReference type="EMBL" id="QHT98517.1"/>
    </source>
</evidence>
<proteinExistence type="predicted"/>
<name>A0A6C0J3I3_9ZZZZ</name>
<feature type="compositionally biased region" description="Basic and acidic residues" evidence="1">
    <location>
        <begin position="11"/>
        <end position="24"/>
    </location>
</feature>